<dbReference type="Proteomes" id="UP001145742">
    <property type="component" value="Unassembled WGS sequence"/>
</dbReference>
<dbReference type="EMBL" id="WHWB01032435">
    <property type="protein sequence ID" value="KAJ7425716.1"/>
    <property type="molecule type" value="Genomic_DNA"/>
</dbReference>
<protein>
    <submittedName>
        <fullName evidence="1">Uncharacterized protein</fullName>
    </submittedName>
</protein>
<name>A0ABQ9DSD1_9PASS</name>
<sequence>MTTTLSATIQPIPYPLSGPSIKSMPLQFRHKDVMWDRWPKLHTIFKLGLPQCRVEWDKPTPRLAVNAVPDAPRTQVALLAAKALLTHTQLTNDLSTALFFSISLSSLYECPWLPHTRCRIRHFLLLNLIWLVIAQSYNLLRSLCRASLPSRESRAPPSFVSSANLLSIPFSPLSKSFMMLESTGPKMEPCGTPLVTGHQSDVTPNGYHPLCSTHEPIAHPPEDEFIQLCDGHLVQKDPVRDRIKSFSETQKRLDNWFPLKSDAALHVEEETGGNIPLESVMSSLKGMNNFIHPMERGRRGYLQYASEESQDISFGAEQ</sequence>
<evidence type="ECO:0000313" key="1">
    <source>
        <dbReference type="EMBL" id="KAJ7425716.1"/>
    </source>
</evidence>
<gene>
    <name evidence="1" type="ORF">WISP_22250</name>
</gene>
<comment type="caution">
    <text evidence="1">The sequence shown here is derived from an EMBL/GenBank/DDBJ whole genome shotgun (WGS) entry which is preliminary data.</text>
</comment>
<evidence type="ECO:0000313" key="2">
    <source>
        <dbReference type="Proteomes" id="UP001145742"/>
    </source>
</evidence>
<keyword evidence="2" id="KW-1185">Reference proteome</keyword>
<reference evidence="1" key="1">
    <citation type="submission" date="2019-10" db="EMBL/GenBank/DDBJ databases">
        <authorList>
            <person name="Soares A.E.R."/>
            <person name="Aleixo A."/>
            <person name="Schneider P."/>
            <person name="Miyaki C.Y."/>
            <person name="Schneider M.P."/>
            <person name="Mello C."/>
            <person name="Vasconcelos A.T.R."/>
        </authorList>
    </citation>
    <scope>NUCLEOTIDE SEQUENCE</scope>
    <source>
        <tissue evidence="1">Muscle</tissue>
    </source>
</reference>
<organism evidence="1 2">
    <name type="scientific">Willisornis vidua</name>
    <name type="common">Xingu scale-backed antbird</name>
    <dbReference type="NCBI Taxonomy" id="1566151"/>
    <lineage>
        <taxon>Eukaryota</taxon>
        <taxon>Metazoa</taxon>
        <taxon>Chordata</taxon>
        <taxon>Craniata</taxon>
        <taxon>Vertebrata</taxon>
        <taxon>Euteleostomi</taxon>
        <taxon>Archelosauria</taxon>
        <taxon>Archosauria</taxon>
        <taxon>Dinosauria</taxon>
        <taxon>Saurischia</taxon>
        <taxon>Theropoda</taxon>
        <taxon>Coelurosauria</taxon>
        <taxon>Aves</taxon>
        <taxon>Neognathae</taxon>
        <taxon>Neoaves</taxon>
        <taxon>Telluraves</taxon>
        <taxon>Australaves</taxon>
        <taxon>Passeriformes</taxon>
        <taxon>Thamnophilidae</taxon>
        <taxon>Willisornis</taxon>
    </lineage>
</organism>
<proteinExistence type="predicted"/>
<accession>A0ABQ9DSD1</accession>